<keyword evidence="5 7" id="KW-0408">Iron</keyword>
<dbReference type="VEuPathDB" id="FungiDB:A1O9_08322"/>
<keyword evidence="3 7" id="KW-0479">Metal-binding</keyword>
<reference evidence="8 9" key="1">
    <citation type="submission" date="2013-03" db="EMBL/GenBank/DDBJ databases">
        <title>The Genome Sequence of Exophiala aquamarina CBS 119918.</title>
        <authorList>
            <consortium name="The Broad Institute Genomics Platform"/>
            <person name="Cuomo C."/>
            <person name="de Hoog S."/>
            <person name="Gorbushina A."/>
            <person name="Walker B."/>
            <person name="Young S.K."/>
            <person name="Zeng Q."/>
            <person name="Gargeya S."/>
            <person name="Fitzgerald M."/>
            <person name="Haas B."/>
            <person name="Abouelleil A."/>
            <person name="Allen A.W."/>
            <person name="Alvarado L."/>
            <person name="Arachchi H.M."/>
            <person name="Berlin A.M."/>
            <person name="Chapman S.B."/>
            <person name="Gainer-Dewar J."/>
            <person name="Goldberg J."/>
            <person name="Griggs A."/>
            <person name="Gujja S."/>
            <person name="Hansen M."/>
            <person name="Howarth C."/>
            <person name="Imamovic A."/>
            <person name="Ireland A."/>
            <person name="Larimer J."/>
            <person name="McCowan C."/>
            <person name="Murphy C."/>
            <person name="Pearson M."/>
            <person name="Poon T.W."/>
            <person name="Priest M."/>
            <person name="Roberts A."/>
            <person name="Saif S."/>
            <person name="Shea T."/>
            <person name="Sisk P."/>
            <person name="Sykes S."/>
            <person name="Wortman J."/>
            <person name="Nusbaum C."/>
            <person name="Birren B."/>
        </authorList>
    </citation>
    <scope>NUCLEOTIDE SEQUENCE [LARGE SCALE GENOMIC DNA]</scope>
    <source>
        <strain evidence="8 9">CBS 119918</strain>
    </source>
</reference>
<dbReference type="PANTHER" id="PTHR46300">
    <property type="entry name" value="P450, PUTATIVE (EUROFUNG)-RELATED-RELATED"/>
    <property type="match status" value="1"/>
</dbReference>
<evidence type="ECO:0000256" key="7">
    <source>
        <dbReference type="PIRSR" id="PIRSR602401-1"/>
    </source>
</evidence>
<evidence type="ECO:0000313" key="8">
    <source>
        <dbReference type="EMBL" id="KEF55572.1"/>
    </source>
</evidence>
<keyword evidence="7" id="KW-0349">Heme</keyword>
<dbReference type="Gene3D" id="1.10.630.10">
    <property type="entry name" value="Cytochrome P450"/>
    <property type="match status" value="1"/>
</dbReference>
<evidence type="ECO:0000256" key="4">
    <source>
        <dbReference type="ARBA" id="ARBA00023002"/>
    </source>
</evidence>
<evidence type="ECO:0000256" key="3">
    <source>
        <dbReference type="ARBA" id="ARBA00022723"/>
    </source>
</evidence>
<dbReference type="PRINTS" id="PR00463">
    <property type="entry name" value="EP450I"/>
</dbReference>
<dbReference type="GO" id="GO:0020037">
    <property type="term" value="F:heme binding"/>
    <property type="evidence" value="ECO:0007669"/>
    <property type="project" value="InterPro"/>
</dbReference>
<dbReference type="GO" id="GO:0005506">
    <property type="term" value="F:iron ion binding"/>
    <property type="evidence" value="ECO:0007669"/>
    <property type="project" value="InterPro"/>
</dbReference>
<dbReference type="InterPro" id="IPR050364">
    <property type="entry name" value="Cytochrome_P450_fung"/>
</dbReference>
<dbReference type="OrthoDB" id="1103324at2759"/>
<dbReference type="Proteomes" id="UP000027920">
    <property type="component" value="Unassembled WGS sequence"/>
</dbReference>
<name>A0A072P772_9EURO</name>
<accession>A0A072P772</accession>
<protein>
    <recommendedName>
        <fullName evidence="10">Cytochrome P450 oxidoreductase</fullName>
    </recommendedName>
</protein>
<dbReference type="InterPro" id="IPR002401">
    <property type="entry name" value="Cyt_P450_E_grp-I"/>
</dbReference>
<evidence type="ECO:0008006" key="10">
    <source>
        <dbReference type="Google" id="ProtNLM"/>
    </source>
</evidence>
<evidence type="ECO:0000256" key="2">
    <source>
        <dbReference type="ARBA" id="ARBA00010617"/>
    </source>
</evidence>
<sequence length="528" mass="60325">MGLFAIMLALTVAFSYPLYRLLRVGRRHPRMPPGPPTIPILGNAHQIPITGLGRKFKEWADVYGPIFSLTIGPTNVVVLCDRRSINNLLDKKGSIYSDRPFNYVSNFVTHGDHLTLEPQGASWREKRMVVTRNLNPKTLDEKHFKIQEAEAVIFMNNILNDPSKIFDYARLYTVSVAGSLIWGHRAIDLDSFWFKRFYELMDLWLKVQEPGANPPIDEFPILKYLPGSWKVRSKKCRAMMDTMWDEARAIVEERRARGDKRDCFIDAKIDDYNAKGWPLSTHAFNNLFGELLEAGADTTANHILTLILAMAKYPSIQQRARVEIDAVCGTERAPLFSDFEQLPFVNCIVKEGMRWRPTAPAGLPHMVTQDDEYDGMVIPKGSMVFVGIWAMHHSESDYPEHDRFDPDRFLGHPKLANEYAVSPDYNNRDKYPAHHYGYGAGRRMCPGLHLAERNMWRIAAKLIWAFDISEPKDPASGNLVHLDENAYTSAILMCPLPFKIDVVPRSPEHLGCIQRELSSAMNFMSQWN</sequence>
<proteinExistence type="inferred from homology"/>
<keyword evidence="9" id="KW-1185">Reference proteome</keyword>
<evidence type="ECO:0000256" key="5">
    <source>
        <dbReference type="ARBA" id="ARBA00023004"/>
    </source>
</evidence>
<comment type="caution">
    <text evidence="8">The sequence shown here is derived from an EMBL/GenBank/DDBJ whole genome shotgun (WGS) entry which is preliminary data.</text>
</comment>
<keyword evidence="4" id="KW-0560">Oxidoreductase</keyword>
<comment type="similarity">
    <text evidence="2">Belongs to the cytochrome P450 family.</text>
</comment>
<dbReference type="InterPro" id="IPR036396">
    <property type="entry name" value="Cyt_P450_sf"/>
</dbReference>
<gene>
    <name evidence="8" type="ORF">A1O9_08322</name>
</gene>
<dbReference type="EMBL" id="AMGV01000007">
    <property type="protein sequence ID" value="KEF55572.1"/>
    <property type="molecule type" value="Genomic_DNA"/>
</dbReference>
<evidence type="ECO:0000256" key="6">
    <source>
        <dbReference type="ARBA" id="ARBA00023033"/>
    </source>
</evidence>
<dbReference type="AlphaFoldDB" id="A0A072P772"/>
<dbReference type="GO" id="GO:0016705">
    <property type="term" value="F:oxidoreductase activity, acting on paired donors, with incorporation or reduction of molecular oxygen"/>
    <property type="evidence" value="ECO:0007669"/>
    <property type="project" value="InterPro"/>
</dbReference>
<comment type="cofactor">
    <cofactor evidence="1 7">
        <name>heme</name>
        <dbReference type="ChEBI" id="CHEBI:30413"/>
    </cofactor>
</comment>
<evidence type="ECO:0000313" key="9">
    <source>
        <dbReference type="Proteomes" id="UP000027920"/>
    </source>
</evidence>
<dbReference type="HOGENOM" id="CLU_001570_2_1_1"/>
<dbReference type="Pfam" id="PF00067">
    <property type="entry name" value="p450"/>
    <property type="match status" value="1"/>
</dbReference>
<dbReference type="SUPFAM" id="SSF48264">
    <property type="entry name" value="Cytochrome P450"/>
    <property type="match status" value="1"/>
</dbReference>
<dbReference type="CDD" id="cd11065">
    <property type="entry name" value="CYP64-like"/>
    <property type="match status" value="1"/>
</dbReference>
<dbReference type="InterPro" id="IPR001128">
    <property type="entry name" value="Cyt_P450"/>
</dbReference>
<dbReference type="STRING" id="1182545.A0A072P772"/>
<feature type="binding site" description="axial binding residue" evidence="7">
    <location>
        <position position="445"/>
    </location>
    <ligand>
        <name>heme</name>
        <dbReference type="ChEBI" id="CHEBI:30413"/>
    </ligand>
    <ligandPart>
        <name>Fe</name>
        <dbReference type="ChEBI" id="CHEBI:18248"/>
    </ligandPart>
</feature>
<keyword evidence="6" id="KW-0503">Monooxygenase</keyword>
<dbReference type="GeneID" id="25283235"/>
<evidence type="ECO:0000256" key="1">
    <source>
        <dbReference type="ARBA" id="ARBA00001971"/>
    </source>
</evidence>
<dbReference type="GO" id="GO:0004497">
    <property type="term" value="F:monooxygenase activity"/>
    <property type="evidence" value="ECO:0007669"/>
    <property type="project" value="UniProtKB-KW"/>
</dbReference>
<dbReference type="PANTHER" id="PTHR46300:SF2">
    <property type="entry name" value="CYTOCHROME P450 MONOOXYGENASE ALNH-RELATED"/>
    <property type="match status" value="1"/>
</dbReference>
<organism evidence="8 9">
    <name type="scientific">Exophiala aquamarina CBS 119918</name>
    <dbReference type="NCBI Taxonomy" id="1182545"/>
    <lineage>
        <taxon>Eukaryota</taxon>
        <taxon>Fungi</taxon>
        <taxon>Dikarya</taxon>
        <taxon>Ascomycota</taxon>
        <taxon>Pezizomycotina</taxon>
        <taxon>Eurotiomycetes</taxon>
        <taxon>Chaetothyriomycetidae</taxon>
        <taxon>Chaetothyriales</taxon>
        <taxon>Herpotrichiellaceae</taxon>
        <taxon>Exophiala</taxon>
    </lineage>
</organism>
<dbReference type="RefSeq" id="XP_013258162.1">
    <property type="nucleotide sequence ID" value="XM_013402708.1"/>
</dbReference>